<proteinExistence type="predicted"/>
<comment type="caution">
    <text evidence="1">The sequence shown here is derived from an EMBL/GenBank/DDBJ whole genome shotgun (WGS) entry which is preliminary data.</text>
</comment>
<evidence type="ECO:0000313" key="2">
    <source>
        <dbReference type="Proteomes" id="UP000672657"/>
    </source>
</evidence>
<dbReference type="Gene3D" id="3.40.50.980">
    <property type="match status" value="2"/>
</dbReference>
<keyword evidence="2" id="KW-1185">Reference proteome</keyword>
<organism evidence="1 2">
    <name type="scientific">Cupriavidus numazuensis</name>
    <dbReference type="NCBI Taxonomy" id="221992"/>
    <lineage>
        <taxon>Bacteria</taxon>
        <taxon>Pseudomonadati</taxon>
        <taxon>Pseudomonadota</taxon>
        <taxon>Betaproteobacteria</taxon>
        <taxon>Burkholderiales</taxon>
        <taxon>Burkholderiaceae</taxon>
        <taxon>Cupriavidus</taxon>
    </lineage>
</organism>
<dbReference type="SUPFAM" id="SSF56801">
    <property type="entry name" value="Acetyl-CoA synthetase-like"/>
    <property type="match status" value="1"/>
</dbReference>
<dbReference type="EMBL" id="CAJPVI010000045">
    <property type="protein sequence ID" value="CAG2158161.1"/>
    <property type="molecule type" value="Genomic_DNA"/>
</dbReference>
<protein>
    <submittedName>
        <fullName evidence="1">Uncharacterized protein</fullName>
    </submittedName>
</protein>
<dbReference type="RefSeq" id="WP_211956714.1">
    <property type="nucleotide sequence ID" value="NZ_CAJPVI010000045.1"/>
</dbReference>
<sequence>MTSPSLQLALAAQHVGVYFTPVSTCSTTEELAHFATGSGSGVPALSATKAEAPPTLDALIEDRVHPMACGEDLEGYPSWGAAAAVCTDTPLTDPISGEVLLHSSHSAGKPKGIVRPAASSEFNAFDQRHALAMKPAVSGTPTATSVNKSKQYTTLSARGIRGLCWCRR</sequence>
<evidence type="ECO:0000313" key="1">
    <source>
        <dbReference type="EMBL" id="CAG2158161.1"/>
    </source>
</evidence>
<dbReference type="Proteomes" id="UP000672657">
    <property type="component" value="Unassembled WGS sequence"/>
</dbReference>
<name>A0ABN7QDN4_9BURK</name>
<reference evidence="1 2" key="1">
    <citation type="submission" date="2021-03" db="EMBL/GenBank/DDBJ databases">
        <authorList>
            <person name="Peeters C."/>
        </authorList>
    </citation>
    <scope>NUCLEOTIDE SEQUENCE [LARGE SCALE GENOMIC DNA]</scope>
    <source>
        <strain evidence="1 2">LMG 26411</strain>
    </source>
</reference>
<gene>
    <name evidence="1" type="ORF">LMG26411_05858</name>
</gene>
<accession>A0ABN7QDN4</accession>